<dbReference type="Proteomes" id="UP000190625">
    <property type="component" value="Unassembled WGS sequence"/>
</dbReference>
<dbReference type="OrthoDB" id="9836607at2"/>
<accession>A0A1T4KX10</accession>
<reference evidence="2" key="1">
    <citation type="submission" date="2017-02" db="EMBL/GenBank/DDBJ databases">
        <authorList>
            <person name="Varghese N."/>
            <person name="Submissions S."/>
        </authorList>
    </citation>
    <scope>NUCLEOTIDE SEQUENCE [LARGE SCALE GENOMIC DNA]</scope>
    <source>
        <strain evidence="2">ATCC BAA-73</strain>
    </source>
</reference>
<evidence type="ECO:0000313" key="1">
    <source>
        <dbReference type="EMBL" id="SJZ46974.1"/>
    </source>
</evidence>
<keyword evidence="2" id="KW-1185">Reference proteome</keyword>
<protein>
    <submittedName>
        <fullName evidence="1">Uncharacterized protein</fullName>
    </submittedName>
</protein>
<dbReference type="AlphaFoldDB" id="A0A1T4KX10"/>
<gene>
    <name evidence="1" type="ORF">SAMN02745118_00923</name>
</gene>
<dbReference type="STRING" id="142842.SAMN02745118_00923"/>
<dbReference type="RefSeq" id="WP_078809419.1">
    <property type="nucleotide sequence ID" value="NZ_FUWM01000007.1"/>
</dbReference>
<dbReference type="SUPFAM" id="SSF56935">
    <property type="entry name" value="Porins"/>
    <property type="match status" value="1"/>
</dbReference>
<name>A0A1T4KX10_9FIRM</name>
<evidence type="ECO:0000313" key="2">
    <source>
        <dbReference type="Proteomes" id="UP000190625"/>
    </source>
</evidence>
<proteinExistence type="predicted"/>
<dbReference type="EMBL" id="FUWM01000007">
    <property type="protein sequence ID" value="SJZ46974.1"/>
    <property type="molecule type" value="Genomic_DNA"/>
</dbReference>
<sequence length="371" mass="42105">MKKYYVLVIIILILLVSLSTWARTPDLGSSSLFQANLKRKLITSVNKQFNLEISSELGAWLKNLNHQNKLVKERENLRSKKNDDNKFVKGITFYKSHEKLDSKVDLSANERVLIRKEVGLELAILPGVLMDSSYQMTKKEDLNVSMEPELEQELGLSIDYNLNKKLNLNAGYYLANEKSTFVTDNEDEWSNYKSNLEESMNENEVDNLEGEQTFTDNIQKIGIDYQTSDKTKIFADYLEEESASNDEFFTTAVGLEYNNNSEKITVQYQVENSDDMKSSSAGIELGLSDFAKLRAIYTMVDDTSTSGIQGTDGSDPNFKSDLLDLGLDLNVNEDTKVKLGYQLADEDDSKEDNLLDKFKPKAADVKLEIKF</sequence>
<organism evidence="1 2">
    <name type="scientific">Selenihalanaerobacter shriftii</name>
    <dbReference type="NCBI Taxonomy" id="142842"/>
    <lineage>
        <taxon>Bacteria</taxon>
        <taxon>Bacillati</taxon>
        <taxon>Bacillota</taxon>
        <taxon>Clostridia</taxon>
        <taxon>Halanaerobiales</taxon>
        <taxon>Halobacteroidaceae</taxon>
        <taxon>Selenihalanaerobacter</taxon>
    </lineage>
</organism>